<evidence type="ECO:0000256" key="2">
    <source>
        <dbReference type="ARBA" id="ARBA00022741"/>
    </source>
</evidence>
<sequence length="641" mass="72021">MATWPTRAGKSLLFMLPALLEPDGTTIVVVPRLSHRQDMKARCSDIGVRCVEWDCEVQPDGAAIVLVTPEECLTVRFKSYIDRLKTLHQLDRIVIDECNTLLKNQLEAEDWLQRERQRQRAQDEQPQEQQTPEQEAQREQARILKALLLKNKVQTVLLFGAMPAAMQLEVAQKIDPGMSILHMSAVRPNIRYSVVPKSTINEWYSAVGLDRDRAVADFVKHKSKQYQSGKVIVYCNTKSQAEKLATAVGARDLDSDTTEEDDLANEDSANRSSNIVFATTGSFSMRVKVPNVRCVIHTHSPRTLIEFAQESGRAGNHHEGGESILLGDATSLDSAPLMEISLFQGYMTAKCRRAFLHNYLDPVNDHLECGSDNVSRCDCCPTPAGRYTNRQSDRERVEEPAATVASLAIPVERYSNHPPSPGTDSDDDEMPVVAVERPPSKKRPISQIMDRSEEAVEGPPRQRIGIIVTTQPPARIPNDLAPKLDRLFDHWRNKCVFCCMNKLPNTHCMSDCPAVDPRVGEAVTVAKQMAKEIKCLPAPCYRCALSSIMGEPQGIICDCSLPVHYFVFGILYGGSEELKRAWMDHAEQSYGPLKETQRYKSFDETWLLDNLGKMVDANQPVNVLAYEFFWLNQRLTTHGNR</sequence>
<evidence type="ECO:0000313" key="10">
    <source>
        <dbReference type="EMBL" id="KAK7202436.1"/>
    </source>
</evidence>
<dbReference type="PROSITE" id="PS51192">
    <property type="entry name" value="HELICASE_ATP_BIND_1"/>
    <property type="match status" value="1"/>
</dbReference>
<comment type="similarity">
    <text evidence="1">Belongs to the helicase family. RecQ subfamily.</text>
</comment>
<dbReference type="Proteomes" id="UP001498771">
    <property type="component" value="Unassembled WGS sequence"/>
</dbReference>
<proteinExistence type="inferred from homology"/>
<dbReference type="GeneID" id="90034858"/>
<dbReference type="InterPro" id="IPR001650">
    <property type="entry name" value="Helicase_C-like"/>
</dbReference>
<keyword evidence="2" id="KW-0547">Nucleotide-binding</keyword>
<dbReference type="PANTHER" id="PTHR13710:SF154">
    <property type="entry name" value="RECQ HELICASE, PUTATIVE (AFU_ORTHOLOGUE AFUA_6G14720)-RELATED"/>
    <property type="match status" value="1"/>
</dbReference>
<feature type="region of interest" description="Disordered" evidence="6">
    <location>
        <begin position="117"/>
        <end position="136"/>
    </location>
</feature>
<evidence type="ECO:0000256" key="7">
    <source>
        <dbReference type="SAM" id="SignalP"/>
    </source>
</evidence>
<dbReference type="EMBL" id="JBBJBU010000018">
    <property type="protein sequence ID" value="KAK7202436.1"/>
    <property type="molecule type" value="Genomic_DNA"/>
</dbReference>
<dbReference type="SUPFAM" id="SSF52540">
    <property type="entry name" value="P-loop containing nucleoside triphosphate hydrolases"/>
    <property type="match status" value="1"/>
</dbReference>
<keyword evidence="11" id="KW-1185">Reference proteome</keyword>
<gene>
    <name evidence="10" type="ORF">BZA70DRAFT_103884</name>
</gene>
<protein>
    <recommendedName>
        <fullName evidence="5">DNA 3'-5' helicase</fullName>
        <ecNumber evidence="5">5.6.2.4</ecNumber>
    </recommendedName>
</protein>
<keyword evidence="7" id="KW-0732">Signal</keyword>
<feature type="chain" id="PRO_5045987051" description="DNA 3'-5' helicase" evidence="7">
    <location>
        <begin position="21"/>
        <end position="641"/>
    </location>
</feature>
<evidence type="ECO:0000256" key="4">
    <source>
        <dbReference type="ARBA" id="ARBA00034617"/>
    </source>
</evidence>
<dbReference type="Pfam" id="PF00270">
    <property type="entry name" value="DEAD"/>
    <property type="match status" value="1"/>
</dbReference>
<dbReference type="PANTHER" id="PTHR13710">
    <property type="entry name" value="DNA HELICASE RECQ FAMILY MEMBER"/>
    <property type="match status" value="1"/>
</dbReference>
<dbReference type="InterPro" id="IPR014001">
    <property type="entry name" value="Helicase_ATP-bd"/>
</dbReference>
<dbReference type="RefSeq" id="XP_064765469.1">
    <property type="nucleotide sequence ID" value="XM_064909346.1"/>
</dbReference>
<feature type="signal peptide" evidence="7">
    <location>
        <begin position="1"/>
        <end position="20"/>
    </location>
</feature>
<evidence type="ECO:0000256" key="5">
    <source>
        <dbReference type="ARBA" id="ARBA00034808"/>
    </source>
</evidence>
<feature type="domain" description="Helicase C-terminal" evidence="9">
    <location>
        <begin position="214"/>
        <end position="367"/>
    </location>
</feature>
<dbReference type="GO" id="GO:0016787">
    <property type="term" value="F:hydrolase activity"/>
    <property type="evidence" value="ECO:0007669"/>
    <property type="project" value="UniProtKB-KW"/>
</dbReference>
<evidence type="ECO:0000313" key="11">
    <source>
        <dbReference type="Proteomes" id="UP001498771"/>
    </source>
</evidence>
<reference evidence="10 11" key="1">
    <citation type="submission" date="2024-03" db="EMBL/GenBank/DDBJ databases">
        <title>Genome-scale model development and genomic sequencing of the oleaginous clade Lipomyces.</title>
        <authorList>
            <consortium name="Lawrence Berkeley National Laboratory"/>
            <person name="Czajka J.J."/>
            <person name="Han Y."/>
            <person name="Kim J."/>
            <person name="Mondo S.J."/>
            <person name="Hofstad B.A."/>
            <person name="Robles A."/>
            <person name="Haridas S."/>
            <person name="Riley R."/>
            <person name="LaButti K."/>
            <person name="Pangilinan J."/>
            <person name="Andreopoulos W."/>
            <person name="Lipzen A."/>
            <person name="Yan J."/>
            <person name="Wang M."/>
            <person name="Ng V."/>
            <person name="Grigoriev I.V."/>
            <person name="Spatafora J.W."/>
            <person name="Magnuson J.K."/>
            <person name="Baker S.E."/>
            <person name="Pomraning K.R."/>
        </authorList>
    </citation>
    <scope>NUCLEOTIDE SEQUENCE [LARGE SCALE GENOMIC DNA]</scope>
    <source>
        <strain evidence="10 11">Phaff 52-87</strain>
    </source>
</reference>
<dbReference type="InterPro" id="IPR027417">
    <property type="entry name" value="P-loop_NTPase"/>
</dbReference>
<keyword evidence="10" id="KW-0378">Hydrolase</keyword>
<evidence type="ECO:0000256" key="6">
    <source>
        <dbReference type="SAM" id="MobiDB-lite"/>
    </source>
</evidence>
<keyword evidence="3" id="KW-0067">ATP-binding</keyword>
<evidence type="ECO:0000256" key="3">
    <source>
        <dbReference type="ARBA" id="ARBA00022840"/>
    </source>
</evidence>
<evidence type="ECO:0000259" key="9">
    <source>
        <dbReference type="PROSITE" id="PS51194"/>
    </source>
</evidence>
<dbReference type="InterPro" id="IPR011545">
    <property type="entry name" value="DEAD/DEAH_box_helicase_dom"/>
</dbReference>
<comment type="catalytic activity">
    <reaction evidence="4">
        <text>Couples ATP hydrolysis with the unwinding of duplex DNA by translocating in the 3'-5' direction.</text>
        <dbReference type="EC" id="5.6.2.4"/>
    </reaction>
</comment>
<dbReference type="PROSITE" id="PS51194">
    <property type="entry name" value="HELICASE_CTER"/>
    <property type="match status" value="1"/>
</dbReference>
<dbReference type="Pfam" id="PF00271">
    <property type="entry name" value="Helicase_C"/>
    <property type="match status" value="1"/>
</dbReference>
<organism evidence="10 11">
    <name type="scientific">Myxozyma melibiosi</name>
    <dbReference type="NCBI Taxonomy" id="54550"/>
    <lineage>
        <taxon>Eukaryota</taxon>
        <taxon>Fungi</taxon>
        <taxon>Dikarya</taxon>
        <taxon>Ascomycota</taxon>
        <taxon>Saccharomycotina</taxon>
        <taxon>Lipomycetes</taxon>
        <taxon>Lipomycetales</taxon>
        <taxon>Lipomycetaceae</taxon>
        <taxon>Myxozyma</taxon>
    </lineage>
</organism>
<feature type="domain" description="Helicase ATP-binding" evidence="8">
    <location>
        <begin position="1"/>
        <end position="181"/>
    </location>
</feature>
<dbReference type="Gene3D" id="3.40.50.300">
    <property type="entry name" value="P-loop containing nucleotide triphosphate hydrolases"/>
    <property type="match status" value="2"/>
</dbReference>
<dbReference type="EC" id="5.6.2.4" evidence="5"/>
<evidence type="ECO:0000256" key="1">
    <source>
        <dbReference type="ARBA" id="ARBA00005446"/>
    </source>
</evidence>
<name>A0ABR1EXV1_9ASCO</name>
<comment type="caution">
    <text evidence="10">The sequence shown here is derived from an EMBL/GenBank/DDBJ whole genome shotgun (WGS) entry which is preliminary data.</text>
</comment>
<accession>A0ABR1EXV1</accession>
<evidence type="ECO:0000259" key="8">
    <source>
        <dbReference type="PROSITE" id="PS51192"/>
    </source>
</evidence>